<gene>
    <name evidence="1" type="ORF">CEXT_591441</name>
</gene>
<organism evidence="1 2">
    <name type="scientific">Caerostris extrusa</name>
    <name type="common">Bark spider</name>
    <name type="synonym">Caerostris bankana</name>
    <dbReference type="NCBI Taxonomy" id="172846"/>
    <lineage>
        <taxon>Eukaryota</taxon>
        <taxon>Metazoa</taxon>
        <taxon>Ecdysozoa</taxon>
        <taxon>Arthropoda</taxon>
        <taxon>Chelicerata</taxon>
        <taxon>Arachnida</taxon>
        <taxon>Araneae</taxon>
        <taxon>Araneomorphae</taxon>
        <taxon>Entelegynae</taxon>
        <taxon>Araneoidea</taxon>
        <taxon>Araneidae</taxon>
        <taxon>Caerostris</taxon>
    </lineage>
</organism>
<proteinExistence type="predicted"/>
<comment type="caution">
    <text evidence="1">The sequence shown here is derived from an EMBL/GenBank/DDBJ whole genome shotgun (WGS) entry which is preliminary data.</text>
</comment>
<evidence type="ECO:0000313" key="1">
    <source>
        <dbReference type="EMBL" id="GIY46970.1"/>
    </source>
</evidence>
<accession>A0AAV4TQ59</accession>
<dbReference type="Proteomes" id="UP001054945">
    <property type="component" value="Unassembled WGS sequence"/>
</dbReference>
<evidence type="ECO:0000313" key="2">
    <source>
        <dbReference type="Proteomes" id="UP001054945"/>
    </source>
</evidence>
<protein>
    <submittedName>
        <fullName evidence="1">Uncharacterized protein</fullName>
    </submittedName>
</protein>
<sequence>MLCEMPCVFLDSLDVVRAAVHGRHPAELRHPGAVPSVRRRPVRHPAVPPAAALRRPHLRLLRLRDARQGHGHGGLRPRRLPRRHLEQARLLHRAGGVSGLLSSFSFSSRRV</sequence>
<reference evidence="1 2" key="1">
    <citation type="submission" date="2021-06" db="EMBL/GenBank/DDBJ databases">
        <title>Caerostris extrusa draft genome.</title>
        <authorList>
            <person name="Kono N."/>
            <person name="Arakawa K."/>
        </authorList>
    </citation>
    <scope>NUCLEOTIDE SEQUENCE [LARGE SCALE GENOMIC DNA]</scope>
</reference>
<dbReference type="AlphaFoldDB" id="A0AAV4TQ59"/>
<dbReference type="EMBL" id="BPLR01011509">
    <property type="protein sequence ID" value="GIY46970.1"/>
    <property type="molecule type" value="Genomic_DNA"/>
</dbReference>
<keyword evidence="2" id="KW-1185">Reference proteome</keyword>
<name>A0AAV4TQ59_CAEEX</name>